<name>A0A382YA86_9ZZZZ</name>
<proteinExistence type="predicted"/>
<reference evidence="1" key="1">
    <citation type="submission" date="2018-05" db="EMBL/GenBank/DDBJ databases">
        <authorList>
            <person name="Lanie J.A."/>
            <person name="Ng W.-L."/>
            <person name="Kazmierczak K.M."/>
            <person name="Andrzejewski T.M."/>
            <person name="Davidsen T.M."/>
            <person name="Wayne K.J."/>
            <person name="Tettelin H."/>
            <person name="Glass J.I."/>
            <person name="Rusch D."/>
            <person name="Podicherti R."/>
            <person name="Tsui H.-C.T."/>
            <person name="Winkler M.E."/>
        </authorList>
    </citation>
    <scope>NUCLEOTIDE SEQUENCE</scope>
</reference>
<accession>A0A382YA86</accession>
<dbReference type="AlphaFoldDB" id="A0A382YA86"/>
<protein>
    <submittedName>
        <fullName evidence="1">Uncharacterized protein</fullName>
    </submittedName>
</protein>
<dbReference type="EMBL" id="UINC01173687">
    <property type="protein sequence ID" value="SVD79418.1"/>
    <property type="molecule type" value="Genomic_DNA"/>
</dbReference>
<sequence>MKPHFKIVYPVKLGMERENELLGPSKRKKTTITTDTTKVENLINDINISNGRWINTNYEDWSNPKWEKIDSVCG</sequence>
<feature type="non-terminal residue" evidence="1">
    <location>
        <position position="74"/>
    </location>
</feature>
<organism evidence="1">
    <name type="scientific">marine metagenome</name>
    <dbReference type="NCBI Taxonomy" id="408172"/>
    <lineage>
        <taxon>unclassified sequences</taxon>
        <taxon>metagenomes</taxon>
        <taxon>ecological metagenomes</taxon>
    </lineage>
</organism>
<evidence type="ECO:0000313" key="1">
    <source>
        <dbReference type="EMBL" id="SVD79418.1"/>
    </source>
</evidence>
<gene>
    <name evidence="1" type="ORF">METZ01_LOCUS432272</name>
</gene>